<evidence type="ECO:0000256" key="3">
    <source>
        <dbReference type="SAM" id="SignalP"/>
    </source>
</evidence>
<keyword evidence="5" id="KW-0456">Lyase</keyword>
<comment type="similarity">
    <text evidence="2">Belongs to the virb1 family.</text>
</comment>
<keyword evidence="6" id="KW-1185">Reference proteome</keyword>
<dbReference type="EMBL" id="CP122537">
    <property type="protein sequence ID" value="WGH79706.1"/>
    <property type="molecule type" value="Genomic_DNA"/>
</dbReference>
<dbReference type="PANTHER" id="PTHR37423:SF2">
    <property type="entry name" value="MEMBRANE-BOUND LYTIC MUREIN TRANSGLYCOSYLASE C"/>
    <property type="match status" value="1"/>
</dbReference>
<gene>
    <name evidence="5" type="ORF">P8627_05440</name>
</gene>
<evidence type="ECO:0000313" key="5">
    <source>
        <dbReference type="EMBL" id="WGH79706.1"/>
    </source>
</evidence>
<evidence type="ECO:0000259" key="4">
    <source>
        <dbReference type="Pfam" id="PF01464"/>
    </source>
</evidence>
<reference evidence="5 6" key="1">
    <citation type="submission" date="2023-04" db="EMBL/GenBank/DDBJ databases">
        <title>Jannaschia ovalis sp. nov., a marine bacterium isolated from sea tidal flat.</title>
        <authorList>
            <person name="Kwon D.Y."/>
            <person name="Kim J.-J."/>
        </authorList>
    </citation>
    <scope>NUCLEOTIDE SEQUENCE [LARGE SCALE GENOMIC DNA]</scope>
    <source>
        <strain evidence="5 6">GRR-S6-38</strain>
    </source>
</reference>
<accession>A0ABY8LEF7</accession>
<dbReference type="SUPFAM" id="SSF53955">
    <property type="entry name" value="Lysozyme-like"/>
    <property type="match status" value="1"/>
</dbReference>
<dbReference type="GO" id="GO:0016829">
    <property type="term" value="F:lyase activity"/>
    <property type="evidence" value="ECO:0007669"/>
    <property type="project" value="UniProtKB-KW"/>
</dbReference>
<dbReference type="CDD" id="cd00254">
    <property type="entry name" value="LT-like"/>
    <property type="match status" value="1"/>
</dbReference>
<evidence type="ECO:0000313" key="6">
    <source>
        <dbReference type="Proteomes" id="UP001243420"/>
    </source>
</evidence>
<evidence type="ECO:0000256" key="1">
    <source>
        <dbReference type="ARBA" id="ARBA00007734"/>
    </source>
</evidence>
<dbReference type="EC" id="4.2.2.n1" evidence="5"/>
<protein>
    <submittedName>
        <fullName evidence="5">Lytic transglycosylase domain-containing protein</fullName>
        <ecNumber evidence="5">4.2.2.n1</ecNumber>
    </submittedName>
</protein>
<dbReference type="InterPro" id="IPR023346">
    <property type="entry name" value="Lysozyme-like_dom_sf"/>
</dbReference>
<dbReference type="PANTHER" id="PTHR37423">
    <property type="entry name" value="SOLUBLE LYTIC MUREIN TRANSGLYCOSYLASE-RELATED"/>
    <property type="match status" value="1"/>
</dbReference>
<organism evidence="5 6">
    <name type="scientific">Jannaschia ovalis</name>
    <dbReference type="NCBI Taxonomy" id="3038773"/>
    <lineage>
        <taxon>Bacteria</taxon>
        <taxon>Pseudomonadati</taxon>
        <taxon>Pseudomonadota</taxon>
        <taxon>Alphaproteobacteria</taxon>
        <taxon>Rhodobacterales</taxon>
        <taxon>Roseobacteraceae</taxon>
        <taxon>Jannaschia</taxon>
    </lineage>
</organism>
<name>A0ABY8LEF7_9RHOB</name>
<dbReference type="InterPro" id="IPR008258">
    <property type="entry name" value="Transglycosylase_SLT_dom_1"/>
</dbReference>
<dbReference type="RefSeq" id="WP_279966638.1">
    <property type="nucleotide sequence ID" value="NZ_CP122537.1"/>
</dbReference>
<proteinExistence type="inferred from homology"/>
<evidence type="ECO:0000256" key="2">
    <source>
        <dbReference type="ARBA" id="ARBA00009387"/>
    </source>
</evidence>
<sequence length="293" mass="32128">MLRLVLILILLAAPLRADPPPAIHCSEGRDGPRHCIRADRFAADLCRQIEAEAKRNRLPPAFLARLLWQESRFDPRAVSPKRAMGIAQFIASTARLRGLENPFNPAEAIEKSADYLGEMTRRYGNVGLAAIGYNGGERRVEGFIRGTGGLARETIDYVAIITGHRAEDWRDAPPQTPDFALNGRAEFQPACRAMAANRRVTPMTPPPPRISPWGVQVAWGRSDGAARAAHDRLRRSCRSIVPERRVELVPVAGRGPGRPDIVAVRLGAGTQLAAAEICRRVANAGCPCRVFRN</sequence>
<dbReference type="Pfam" id="PF01464">
    <property type="entry name" value="SLT"/>
    <property type="match status" value="1"/>
</dbReference>
<dbReference type="Proteomes" id="UP001243420">
    <property type="component" value="Chromosome"/>
</dbReference>
<feature type="signal peptide" evidence="3">
    <location>
        <begin position="1"/>
        <end position="17"/>
    </location>
</feature>
<feature type="domain" description="Transglycosylase SLT" evidence="4">
    <location>
        <begin position="49"/>
        <end position="149"/>
    </location>
</feature>
<comment type="similarity">
    <text evidence="1">Belongs to the transglycosylase Slt family.</text>
</comment>
<keyword evidence="3" id="KW-0732">Signal</keyword>
<dbReference type="Gene3D" id="1.10.530.10">
    <property type="match status" value="1"/>
</dbReference>
<feature type="chain" id="PRO_5045426720" evidence="3">
    <location>
        <begin position="18"/>
        <end position="293"/>
    </location>
</feature>